<comment type="caution">
    <text evidence="1">The sequence shown here is derived from an EMBL/GenBank/DDBJ whole genome shotgun (WGS) entry which is preliminary data.</text>
</comment>
<protein>
    <submittedName>
        <fullName evidence="1">Uncharacterized protein</fullName>
    </submittedName>
</protein>
<accession>A0A9D2DVL7</accession>
<evidence type="ECO:0000313" key="1">
    <source>
        <dbReference type="EMBL" id="HIZ23823.1"/>
    </source>
</evidence>
<proteinExistence type="predicted"/>
<gene>
    <name evidence="1" type="ORF">IAA21_13730</name>
</gene>
<organism evidence="1 2">
    <name type="scientific">Candidatus Blautia faecigallinarum</name>
    <dbReference type="NCBI Taxonomy" id="2838488"/>
    <lineage>
        <taxon>Bacteria</taxon>
        <taxon>Bacillati</taxon>
        <taxon>Bacillota</taxon>
        <taxon>Clostridia</taxon>
        <taxon>Lachnospirales</taxon>
        <taxon>Lachnospiraceae</taxon>
        <taxon>Blautia</taxon>
    </lineage>
</organism>
<dbReference type="EMBL" id="DXBU01000186">
    <property type="protein sequence ID" value="HIZ23823.1"/>
    <property type="molecule type" value="Genomic_DNA"/>
</dbReference>
<reference evidence="1" key="2">
    <citation type="submission" date="2021-04" db="EMBL/GenBank/DDBJ databases">
        <authorList>
            <person name="Gilroy R."/>
        </authorList>
    </citation>
    <scope>NUCLEOTIDE SEQUENCE</scope>
    <source>
        <strain evidence="1">14324</strain>
    </source>
</reference>
<reference evidence="1" key="1">
    <citation type="journal article" date="2021" name="PeerJ">
        <title>Extensive microbial diversity within the chicken gut microbiome revealed by metagenomics and culture.</title>
        <authorList>
            <person name="Gilroy R."/>
            <person name="Ravi A."/>
            <person name="Getino M."/>
            <person name="Pursley I."/>
            <person name="Horton D.L."/>
            <person name="Alikhan N.F."/>
            <person name="Baker D."/>
            <person name="Gharbi K."/>
            <person name="Hall N."/>
            <person name="Watson M."/>
            <person name="Adriaenssens E.M."/>
            <person name="Foster-Nyarko E."/>
            <person name="Jarju S."/>
            <person name="Secka A."/>
            <person name="Antonio M."/>
            <person name="Oren A."/>
            <person name="Chaudhuri R.R."/>
            <person name="La Ragione R."/>
            <person name="Hildebrand F."/>
            <person name="Pallen M.J."/>
        </authorList>
    </citation>
    <scope>NUCLEOTIDE SEQUENCE</scope>
    <source>
        <strain evidence="1">14324</strain>
    </source>
</reference>
<dbReference type="Proteomes" id="UP000824041">
    <property type="component" value="Unassembled WGS sequence"/>
</dbReference>
<name>A0A9D2DVL7_9FIRM</name>
<sequence length="227" mass="26518">MNDIDVTVYFNEHRLAALDEILNDQGRTIEGVLRKCFEETYASLVPEEKREEIETLIRQEEAKAQRETEAARRFAVIHFHEDGDDFHFTSDLRNNFYSAAYLYRNFMRENEGRLTLDSLALSFGEHQPIDDLTFSVLCTAMEHDDRITALLEFDFDDGTISVKEQGDPEWRAYRLKDVSTAVYRAERKSTIPIAAKELIFEEALRDREIDWHSPEQAEETTLPVQEM</sequence>
<dbReference type="AlphaFoldDB" id="A0A9D2DVL7"/>
<evidence type="ECO:0000313" key="2">
    <source>
        <dbReference type="Proteomes" id="UP000824041"/>
    </source>
</evidence>